<dbReference type="InterPro" id="IPR012337">
    <property type="entry name" value="RNaseH-like_sf"/>
</dbReference>
<feature type="domain" description="Exonuclease" evidence="4">
    <location>
        <begin position="20"/>
        <end position="186"/>
    </location>
</feature>
<comment type="caution">
    <text evidence="5">The sequence shown here is derived from an EMBL/GenBank/DDBJ whole genome shotgun (WGS) entry which is preliminary data.</text>
</comment>
<evidence type="ECO:0000313" key="5">
    <source>
        <dbReference type="EMBL" id="HIR01579.1"/>
    </source>
</evidence>
<dbReference type="GO" id="GO:0003676">
    <property type="term" value="F:nucleic acid binding"/>
    <property type="evidence" value="ECO:0007669"/>
    <property type="project" value="InterPro"/>
</dbReference>
<proteinExistence type="predicted"/>
<dbReference type="AlphaFoldDB" id="A0A9D1D2X1"/>
<evidence type="ECO:0000313" key="6">
    <source>
        <dbReference type="Proteomes" id="UP000824261"/>
    </source>
</evidence>
<keyword evidence="1" id="KW-0540">Nuclease</keyword>
<evidence type="ECO:0000256" key="1">
    <source>
        <dbReference type="ARBA" id="ARBA00022722"/>
    </source>
</evidence>
<dbReference type="Pfam" id="PF00929">
    <property type="entry name" value="RNase_T"/>
    <property type="match status" value="1"/>
</dbReference>
<sequence length="187" mass="20820">MTNRHFASDISSLLRVPPEKTVCFDLETTGLSSKQDEILQVAMVSGLGEVLLNQLIKPTRHASWQTAQRITGITPVMVANAPSIRQMAGRIQEMLDRSELVVGYNLPFDARFLEAAGIRMPNCLYFDVMRAFAPIAGKRNSAGNYRWMPLTECARHYGVSYSAHDALEDACAALTCFHAMLRDERAL</sequence>
<dbReference type="Proteomes" id="UP000824261">
    <property type="component" value="Unassembled WGS sequence"/>
</dbReference>
<evidence type="ECO:0000259" key="4">
    <source>
        <dbReference type="SMART" id="SM00479"/>
    </source>
</evidence>
<dbReference type="EMBL" id="DVGB01000059">
    <property type="protein sequence ID" value="HIR01579.1"/>
    <property type="molecule type" value="Genomic_DNA"/>
</dbReference>
<dbReference type="PANTHER" id="PTHR30231:SF4">
    <property type="entry name" value="PROTEIN NEN2"/>
    <property type="match status" value="1"/>
</dbReference>
<keyword evidence="3 5" id="KW-0269">Exonuclease</keyword>
<name>A0A9D1D2X1_9ACTN</name>
<evidence type="ECO:0000256" key="3">
    <source>
        <dbReference type="ARBA" id="ARBA00022839"/>
    </source>
</evidence>
<reference evidence="5" key="2">
    <citation type="journal article" date="2021" name="PeerJ">
        <title>Extensive microbial diversity within the chicken gut microbiome revealed by metagenomics and culture.</title>
        <authorList>
            <person name="Gilroy R."/>
            <person name="Ravi A."/>
            <person name="Getino M."/>
            <person name="Pursley I."/>
            <person name="Horton D.L."/>
            <person name="Alikhan N.F."/>
            <person name="Baker D."/>
            <person name="Gharbi K."/>
            <person name="Hall N."/>
            <person name="Watson M."/>
            <person name="Adriaenssens E.M."/>
            <person name="Foster-Nyarko E."/>
            <person name="Jarju S."/>
            <person name="Secka A."/>
            <person name="Antonio M."/>
            <person name="Oren A."/>
            <person name="Chaudhuri R.R."/>
            <person name="La Ragione R."/>
            <person name="Hildebrand F."/>
            <person name="Pallen M.J."/>
        </authorList>
    </citation>
    <scope>NUCLEOTIDE SEQUENCE</scope>
    <source>
        <strain evidence="5">ChiGjej1B1-2707</strain>
    </source>
</reference>
<dbReference type="GO" id="GO:0008408">
    <property type="term" value="F:3'-5' exonuclease activity"/>
    <property type="evidence" value="ECO:0007669"/>
    <property type="project" value="TreeGrafter"/>
</dbReference>
<keyword evidence="2" id="KW-0378">Hydrolase</keyword>
<organism evidence="5 6">
    <name type="scientific">Candidatus Aveggerthella stercoripullorum</name>
    <dbReference type="NCBI Taxonomy" id="2840688"/>
    <lineage>
        <taxon>Bacteria</taxon>
        <taxon>Bacillati</taxon>
        <taxon>Actinomycetota</taxon>
        <taxon>Coriobacteriia</taxon>
        <taxon>Eggerthellales</taxon>
        <taxon>Eggerthellaceae</taxon>
        <taxon>Eggerthellaceae incertae sedis</taxon>
        <taxon>Candidatus Aveggerthella</taxon>
    </lineage>
</organism>
<dbReference type="SMART" id="SM00479">
    <property type="entry name" value="EXOIII"/>
    <property type="match status" value="1"/>
</dbReference>
<dbReference type="PANTHER" id="PTHR30231">
    <property type="entry name" value="DNA POLYMERASE III SUBUNIT EPSILON"/>
    <property type="match status" value="1"/>
</dbReference>
<accession>A0A9D1D2X1</accession>
<dbReference type="InterPro" id="IPR013520">
    <property type="entry name" value="Ribonucl_H"/>
</dbReference>
<gene>
    <name evidence="5" type="ORF">IAA69_04875</name>
</gene>
<dbReference type="Gene3D" id="3.30.420.10">
    <property type="entry name" value="Ribonuclease H-like superfamily/Ribonuclease H"/>
    <property type="match status" value="1"/>
</dbReference>
<dbReference type="SUPFAM" id="SSF53098">
    <property type="entry name" value="Ribonuclease H-like"/>
    <property type="match status" value="1"/>
</dbReference>
<reference evidence="5" key="1">
    <citation type="submission" date="2020-10" db="EMBL/GenBank/DDBJ databases">
        <authorList>
            <person name="Gilroy R."/>
        </authorList>
    </citation>
    <scope>NUCLEOTIDE SEQUENCE</scope>
    <source>
        <strain evidence="5">ChiGjej1B1-2707</strain>
    </source>
</reference>
<dbReference type="CDD" id="cd06127">
    <property type="entry name" value="DEDDh"/>
    <property type="match status" value="1"/>
</dbReference>
<dbReference type="InterPro" id="IPR036397">
    <property type="entry name" value="RNaseH_sf"/>
</dbReference>
<protein>
    <submittedName>
        <fullName evidence="5">3'-5' exonuclease</fullName>
    </submittedName>
</protein>
<evidence type="ECO:0000256" key="2">
    <source>
        <dbReference type="ARBA" id="ARBA00022801"/>
    </source>
</evidence>